<dbReference type="PANTHER" id="PTHR23206">
    <property type="entry name" value="MASK PROTEIN"/>
    <property type="match status" value="1"/>
</dbReference>
<dbReference type="PANTHER" id="PTHR23206:SF8">
    <property type="entry name" value="ANKYRIN REPEAT AND KH DOMAIN-CONTAINING 1"/>
    <property type="match status" value="1"/>
</dbReference>
<feature type="repeat" description="ANK" evidence="3">
    <location>
        <begin position="464"/>
        <end position="496"/>
    </location>
</feature>
<dbReference type="SUPFAM" id="SSF48403">
    <property type="entry name" value="Ankyrin repeat"/>
    <property type="match status" value="2"/>
</dbReference>
<dbReference type="InterPro" id="IPR051631">
    <property type="entry name" value="Ankyrin-KH/SAM_domain"/>
</dbReference>
<comment type="caution">
    <text evidence="5">The sequence shown here is derived from an EMBL/GenBank/DDBJ whole genome shotgun (WGS) entry which is preliminary data.</text>
</comment>
<dbReference type="EMBL" id="CAJNNW010034813">
    <property type="protein sequence ID" value="CAE8723973.1"/>
    <property type="molecule type" value="Genomic_DNA"/>
</dbReference>
<feature type="compositionally biased region" description="Polar residues" evidence="4">
    <location>
        <begin position="87"/>
        <end position="103"/>
    </location>
</feature>
<dbReference type="Gene3D" id="1.25.40.20">
    <property type="entry name" value="Ankyrin repeat-containing domain"/>
    <property type="match status" value="4"/>
</dbReference>
<organism evidence="5 6">
    <name type="scientific">Polarella glacialis</name>
    <name type="common">Dinoflagellate</name>
    <dbReference type="NCBI Taxonomy" id="89957"/>
    <lineage>
        <taxon>Eukaryota</taxon>
        <taxon>Sar</taxon>
        <taxon>Alveolata</taxon>
        <taxon>Dinophyceae</taxon>
        <taxon>Suessiales</taxon>
        <taxon>Suessiaceae</taxon>
        <taxon>Polarella</taxon>
    </lineage>
</organism>
<dbReference type="PROSITE" id="PS50088">
    <property type="entry name" value="ANK_REPEAT"/>
    <property type="match status" value="4"/>
</dbReference>
<feature type="repeat" description="ANK" evidence="3">
    <location>
        <begin position="185"/>
        <end position="217"/>
    </location>
</feature>
<feature type="compositionally biased region" description="Low complexity" evidence="4">
    <location>
        <begin position="20"/>
        <end position="59"/>
    </location>
</feature>
<dbReference type="AlphaFoldDB" id="A0A813LAN0"/>
<protein>
    <submittedName>
        <fullName evidence="5">Uncharacterized protein</fullName>
    </submittedName>
</protein>
<dbReference type="PRINTS" id="PR01415">
    <property type="entry name" value="ANKYRIN"/>
</dbReference>
<evidence type="ECO:0000256" key="1">
    <source>
        <dbReference type="ARBA" id="ARBA00022737"/>
    </source>
</evidence>
<dbReference type="PROSITE" id="PS50297">
    <property type="entry name" value="ANK_REP_REGION"/>
    <property type="match status" value="4"/>
</dbReference>
<feature type="repeat" description="ANK" evidence="3">
    <location>
        <begin position="340"/>
        <end position="372"/>
    </location>
</feature>
<evidence type="ECO:0000256" key="3">
    <source>
        <dbReference type="PROSITE-ProRule" id="PRU00023"/>
    </source>
</evidence>
<dbReference type="InterPro" id="IPR002110">
    <property type="entry name" value="Ankyrin_rpt"/>
</dbReference>
<keyword evidence="2 3" id="KW-0040">ANK repeat</keyword>
<evidence type="ECO:0000256" key="4">
    <source>
        <dbReference type="SAM" id="MobiDB-lite"/>
    </source>
</evidence>
<accession>A0A813LAN0</accession>
<dbReference type="GO" id="GO:0005737">
    <property type="term" value="C:cytoplasm"/>
    <property type="evidence" value="ECO:0007669"/>
    <property type="project" value="TreeGrafter"/>
</dbReference>
<evidence type="ECO:0000313" key="6">
    <source>
        <dbReference type="Proteomes" id="UP000626109"/>
    </source>
</evidence>
<keyword evidence="1" id="KW-0677">Repeat</keyword>
<evidence type="ECO:0000256" key="2">
    <source>
        <dbReference type="ARBA" id="ARBA00023043"/>
    </source>
</evidence>
<sequence>MPPRPLSSLGTRSRAGTADAADSSSHGSRPSSAASSLRSLPRAVSSSARTGGHAAAASGSGPGLLPRALKGSSVQPRSPKKGAARPTSAQSNLTNASGSSQRAGGSLQKRGHVGTDDDGLSATGSRPSSSSGGRAGGALSGPRAINFQDKVFGWGAALDAARDGDVRQLKLLADARADMNTTCNGGNTPLHVSARSGHADAVKFLIAKQATLNIQNRNGWTPLMWCAINGHEDCASVLVDAVSDFALQDIDGKTALMWAAQHGHFEIVNLLLAAGDDPSRTDEHGRTAADHSQHHVELRSVIAQLVRVNEALIEAAERCDVVNVRRCLKAGAQIDHYKEDGLSALVWAALHGSLDMVQLLIKEGASTSLVSASEFRLETTWSHFHKEVKASLAESEAMTVKFLTSARLGDWEGLQFALERCASVSAREETSLRNALHGAASHGSAEVILDLVSLKIGIEQVDAFGWTPVHYAAMGGHIEALAMLHHLGANLNAQTYLGESAIRFAACADDASMVQLLLAASSNVEEKDIDGLSLVQLAASKGAASAFRTLWMCQADVQATDSEGRTCFHRAIEGGHLSILETLLAVPRPLSRVRQEHLLDARLRDA</sequence>
<gene>
    <name evidence="5" type="ORF">PGLA2088_LOCUS43464</name>
</gene>
<dbReference type="Proteomes" id="UP000626109">
    <property type="component" value="Unassembled WGS sequence"/>
</dbReference>
<reference evidence="5" key="1">
    <citation type="submission" date="2021-02" db="EMBL/GenBank/DDBJ databases">
        <authorList>
            <person name="Dougan E. K."/>
            <person name="Rhodes N."/>
            <person name="Thang M."/>
            <person name="Chan C."/>
        </authorList>
    </citation>
    <scope>NUCLEOTIDE SEQUENCE</scope>
</reference>
<evidence type="ECO:0000313" key="5">
    <source>
        <dbReference type="EMBL" id="CAE8723973.1"/>
    </source>
</evidence>
<feature type="non-terminal residue" evidence="5">
    <location>
        <position position="606"/>
    </location>
</feature>
<dbReference type="InterPro" id="IPR036770">
    <property type="entry name" value="Ankyrin_rpt-contain_sf"/>
</dbReference>
<proteinExistence type="predicted"/>
<dbReference type="SMART" id="SM00248">
    <property type="entry name" value="ANK"/>
    <property type="match status" value="9"/>
</dbReference>
<feature type="repeat" description="ANK" evidence="3">
    <location>
        <begin position="251"/>
        <end position="283"/>
    </location>
</feature>
<feature type="region of interest" description="Disordered" evidence="4">
    <location>
        <begin position="1"/>
        <end position="140"/>
    </location>
</feature>
<dbReference type="GO" id="GO:0045087">
    <property type="term" value="P:innate immune response"/>
    <property type="evidence" value="ECO:0007669"/>
    <property type="project" value="TreeGrafter"/>
</dbReference>
<feature type="compositionally biased region" description="Low complexity" evidence="4">
    <location>
        <begin position="120"/>
        <end position="132"/>
    </location>
</feature>
<name>A0A813LAN0_POLGL</name>
<dbReference type="Pfam" id="PF13637">
    <property type="entry name" value="Ank_4"/>
    <property type="match status" value="2"/>
</dbReference>
<dbReference type="Pfam" id="PF12796">
    <property type="entry name" value="Ank_2"/>
    <property type="match status" value="3"/>
</dbReference>